<dbReference type="SUPFAM" id="SSF103473">
    <property type="entry name" value="MFS general substrate transporter"/>
    <property type="match status" value="1"/>
</dbReference>
<dbReference type="GO" id="GO:0035348">
    <property type="term" value="P:acetyl-CoA transmembrane transport"/>
    <property type="evidence" value="ECO:0007669"/>
    <property type="project" value="InterPro"/>
</dbReference>
<reference evidence="7 8" key="1">
    <citation type="journal article" date="2011" name="PLoS Pathog.">
        <title>Endophytic Life Strategies Decoded by Genome and Transcriptome Analyses of the Mutualistic Root Symbiont Piriformospora indica.</title>
        <authorList>
            <person name="Zuccaro A."/>
            <person name="Lahrmann U."/>
            <person name="Guldener U."/>
            <person name="Langen G."/>
            <person name="Pfiffi S."/>
            <person name="Biedenkopf D."/>
            <person name="Wong P."/>
            <person name="Samans B."/>
            <person name="Grimm C."/>
            <person name="Basiewicz M."/>
            <person name="Murat C."/>
            <person name="Martin F."/>
            <person name="Kogel K.H."/>
        </authorList>
    </citation>
    <scope>NUCLEOTIDE SEQUENCE [LARGE SCALE GENOMIC DNA]</scope>
    <source>
        <strain evidence="7 8">DSM 11827</strain>
    </source>
</reference>
<dbReference type="eggNOG" id="KOG3574">
    <property type="taxonomic scope" value="Eukaryota"/>
</dbReference>
<comment type="caution">
    <text evidence="7">The sequence shown here is derived from an EMBL/GenBank/DDBJ whole genome shotgun (WGS) entry which is preliminary data.</text>
</comment>
<protein>
    <submittedName>
        <fullName evidence="7">Related to putative acetyl-coenzyme A transporter</fullName>
    </submittedName>
</protein>
<organism evidence="7 8">
    <name type="scientific">Serendipita indica (strain DSM 11827)</name>
    <name type="common">Root endophyte fungus</name>
    <name type="synonym">Piriformospora indica</name>
    <dbReference type="NCBI Taxonomy" id="1109443"/>
    <lineage>
        <taxon>Eukaryota</taxon>
        <taxon>Fungi</taxon>
        <taxon>Dikarya</taxon>
        <taxon>Basidiomycota</taxon>
        <taxon>Agaricomycotina</taxon>
        <taxon>Agaricomycetes</taxon>
        <taxon>Sebacinales</taxon>
        <taxon>Serendipitaceae</taxon>
        <taxon>Serendipita</taxon>
    </lineage>
</organism>
<gene>
    <name evidence="7" type="ORF">PIIN_04113</name>
</gene>
<dbReference type="InterPro" id="IPR036259">
    <property type="entry name" value="MFS_trans_sf"/>
</dbReference>
<evidence type="ECO:0000313" key="7">
    <source>
        <dbReference type="EMBL" id="CCA70174.1"/>
    </source>
</evidence>
<dbReference type="InterPro" id="IPR024371">
    <property type="entry name" value="AcetylCoA_trans_1-like"/>
</dbReference>
<evidence type="ECO:0000256" key="3">
    <source>
        <dbReference type="ARBA" id="ARBA00022989"/>
    </source>
</evidence>
<feature type="compositionally biased region" description="Polar residues" evidence="5">
    <location>
        <begin position="1"/>
        <end position="11"/>
    </location>
</feature>
<dbReference type="OrthoDB" id="6415790at2759"/>
<dbReference type="FunFam" id="1.20.1250.20:FF:000289">
    <property type="entry name" value="Acetyl-coenzyme A transporter 1"/>
    <property type="match status" value="1"/>
</dbReference>
<evidence type="ECO:0000256" key="6">
    <source>
        <dbReference type="SAM" id="Phobius"/>
    </source>
</evidence>
<evidence type="ECO:0000313" key="8">
    <source>
        <dbReference type="Proteomes" id="UP000007148"/>
    </source>
</evidence>
<accession>G4TFU1</accession>
<dbReference type="EMBL" id="CAFZ01000074">
    <property type="protein sequence ID" value="CCA70174.1"/>
    <property type="molecule type" value="Genomic_DNA"/>
</dbReference>
<feature type="transmembrane region" description="Helical" evidence="6">
    <location>
        <begin position="376"/>
        <end position="397"/>
    </location>
</feature>
<feature type="transmembrane region" description="Helical" evidence="6">
    <location>
        <begin position="403"/>
        <end position="426"/>
    </location>
</feature>
<feature type="transmembrane region" description="Helical" evidence="6">
    <location>
        <begin position="511"/>
        <end position="530"/>
    </location>
</feature>
<sequence length="557" mass="62371">MNVNGKSSPQAGNGRAHGHSSSVERLEPRSPHSRAEDEQYPVELHDDGVEMTLLGHGARRPEVLEEQEEKDKMSKPLSTKDKKAMVLLIILYLIQGVPLGLALGSVPFLLREHLTYKQLSWISLSSYPYSLKLLWSPIVDSMFDFRVGRRKSWIIPMQIIIGTMMFWISNNAAMVMENPDGHVLELTVTWTSLVFFAATQDIAVDGWALTLLSDDAKAYASTAQTVGLNCGYFASYTVFLAFNSESFAAKYGIPRLTLSAYLKFWCVVCYSVTVWLIFFKKEEPVSPDDPDMRLKSVYKSMWKLCKLEHFRRLFLVHLFAKITWQAHDSITSLKLVEKGLPKEDLAAAVLVDFPFQLIAGWLAGRWSRGNKPLRPWLYAYWARAGFVIVAMIIVATFPGAPLGWSWFIMFVSVLVLNGFAGTIQFVGVSAFHTRISDPTIGGTYMTMLNTASNLGGTWPGPFVFLLVDAFTDSKCRTSTGSVLTQVSECVSEVGKHQCKNLSGHCDIVRDGYYTVSCICLVLGVTVWLLFVRPTALKLQALPFSKWRINQPRDGLPS</sequence>
<feature type="transmembrane region" description="Helical" evidence="6">
    <location>
        <begin position="84"/>
        <end position="110"/>
    </location>
</feature>
<proteinExistence type="predicted"/>
<feature type="region of interest" description="Disordered" evidence="5">
    <location>
        <begin position="1"/>
        <end position="42"/>
    </location>
</feature>
<feature type="transmembrane region" description="Helical" evidence="6">
    <location>
        <begin position="260"/>
        <end position="279"/>
    </location>
</feature>
<feature type="compositionally biased region" description="Basic and acidic residues" evidence="5">
    <location>
        <begin position="22"/>
        <end position="42"/>
    </location>
</feature>
<feature type="transmembrane region" description="Helical" evidence="6">
    <location>
        <begin position="345"/>
        <end position="364"/>
    </location>
</feature>
<evidence type="ECO:0000256" key="5">
    <source>
        <dbReference type="SAM" id="MobiDB-lite"/>
    </source>
</evidence>
<dbReference type="FunCoup" id="G4TFU1">
    <property type="interactions" value="105"/>
</dbReference>
<dbReference type="PANTHER" id="PTHR12778:SF9">
    <property type="entry name" value="ACETYL-COENZYME A TRANSPORTER 1"/>
    <property type="match status" value="1"/>
</dbReference>
<dbReference type="Proteomes" id="UP000007148">
    <property type="component" value="Unassembled WGS sequence"/>
</dbReference>
<dbReference type="Gene3D" id="1.20.1250.20">
    <property type="entry name" value="MFS general substrate transporter like domains"/>
    <property type="match status" value="1"/>
</dbReference>
<dbReference type="InParanoid" id="G4TFU1"/>
<keyword evidence="8" id="KW-1185">Reference proteome</keyword>
<dbReference type="PANTHER" id="PTHR12778">
    <property type="entry name" value="SOLUTE CARRIER FAMILY 33 ACETYL-COA TRANSPORTER -RELATED"/>
    <property type="match status" value="1"/>
</dbReference>
<evidence type="ECO:0000256" key="4">
    <source>
        <dbReference type="ARBA" id="ARBA00023136"/>
    </source>
</evidence>
<dbReference type="GO" id="GO:0008521">
    <property type="term" value="F:acetyl-CoA transmembrane transporter activity"/>
    <property type="evidence" value="ECO:0007669"/>
    <property type="project" value="InterPro"/>
</dbReference>
<dbReference type="OMA" id="RRKSWIM"/>
<name>G4TFU1_SERID</name>
<dbReference type="Pfam" id="PF13000">
    <property type="entry name" value="Acatn"/>
    <property type="match status" value="3"/>
</dbReference>
<dbReference type="HOGENOM" id="CLU_020502_1_1_1"/>
<keyword evidence="2 6" id="KW-0812">Transmembrane</keyword>
<keyword evidence="3 6" id="KW-1133">Transmembrane helix</keyword>
<evidence type="ECO:0000256" key="2">
    <source>
        <dbReference type="ARBA" id="ARBA00022692"/>
    </source>
</evidence>
<feature type="transmembrane region" description="Helical" evidence="6">
    <location>
        <begin position="152"/>
        <end position="169"/>
    </location>
</feature>
<dbReference type="STRING" id="1109443.G4TFU1"/>
<evidence type="ECO:0000256" key="1">
    <source>
        <dbReference type="ARBA" id="ARBA00004141"/>
    </source>
</evidence>
<dbReference type="GO" id="GO:0016020">
    <property type="term" value="C:membrane"/>
    <property type="evidence" value="ECO:0007669"/>
    <property type="project" value="UniProtKB-SubCell"/>
</dbReference>
<dbReference type="AlphaFoldDB" id="G4TFU1"/>
<keyword evidence="4 6" id="KW-0472">Membrane</keyword>
<dbReference type="InterPro" id="IPR004752">
    <property type="entry name" value="AmpG_permease/AT-1"/>
</dbReference>
<comment type="subcellular location">
    <subcellularLocation>
        <location evidence="1">Membrane</location>
        <topology evidence="1">Multi-pass membrane protein</topology>
    </subcellularLocation>
</comment>